<evidence type="ECO:0000256" key="1">
    <source>
        <dbReference type="SAM" id="SignalP"/>
    </source>
</evidence>
<keyword evidence="3" id="KW-1185">Reference proteome</keyword>
<dbReference type="eggNOG" id="ENOG502SUXP">
    <property type="taxonomic scope" value="Eukaryota"/>
</dbReference>
<dbReference type="HOGENOM" id="CLU_1229858_0_0_1"/>
<protein>
    <submittedName>
        <fullName evidence="2">Uncharacterized protein</fullName>
    </submittedName>
</protein>
<gene>
    <name evidence="2" type="ORF">CSUB01_09638</name>
</gene>
<dbReference type="STRING" id="1173701.A0A066X1X7"/>
<feature type="signal peptide" evidence="1">
    <location>
        <begin position="1"/>
        <end position="19"/>
    </location>
</feature>
<accession>A0A066X1X7</accession>
<reference evidence="3" key="1">
    <citation type="journal article" date="2014" name="Genome Announc.">
        <title>Draft genome sequence of Colletotrichum sublineola, a destructive pathogen of cultivated sorghum.</title>
        <authorList>
            <person name="Baroncelli R."/>
            <person name="Sanz-Martin J.M."/>
            <person name="Rech G.E."/>
            <person name="Sukno S.A."/>
            <person name="Thon M.R."/>
        </authorList>
    </citation>
    <scope>NUCLEOTIDE SEQUENCE [LARGE SCALE GENOMIC DNA]</scope>
    <source>
        <strain evidence="3">TX430BB</strain>
    </source>
</reference>
<proteinExistence type="predicted"/>
<feature type="chain" id="PRO_5001634394" evidence="1">
    <location>
        <begin position="20"/>
        <end position="225"/>
    </location>
</feature>
<evidence type="ECO:0000313" key="2">
    <source>
        <dbReference type="EMBL" id="KDN60030.1"/>
    </source>
</evidence>
<dbReference type="Proteomes" id="UP000027238">
    <property type="component" value="Unassembled WGS sequence"/>
</dbReference>
<dbReference type="OrthoDB" id="4848615at2759"/>
<keyword evidence="1" id="KW-0732">Signal</keyword>
<dbReference type="EMBL" id="JMSE01001556">
    <property type="protein sequence ID" value="KDN60030.1"/>
    <property type="molecule type" value="Genomic_DNA"/>
</dbReference>
<name>A0A066X1X7_COLSU</name>
<organism evidence="2 3">
    <name type="scientific">Colletotrichum sublineola</name>
    <name type="common">Sorghum anthracnose fungus</name>
    <dbReference type="NCBI Taxonomy" id="1173701"/>
    <lineage>
        <taxon>Eukaryota</taxon>
        <taxon>Fungi</taxon>
        <taxon>Dikarya</taxon>
        <taxon>Ascomycota</taxon>
        <taxon>Pezizomycotina</taxon>
        <taxon>Sordariomycetes</taxon>
        <taxon>Hypocreomycetidae</taxon>
        <taxon>Glomerellales</taxon>
        <taxon>Glomerellaceae</taxon>
        <taxon>Colletotrichum</taxon>
        <taxon>Colletotrichum graminicola species complex</taxon>
    </lineage>
</organism>
<comment type="caution">
    <text evidence="2">The sequence shown here is derived from an EMBL/GenBank/DDBJ whole genome shotgun (WGS) entry which is preliminary data.</text>
</comment>
<dbReference type="AlphaFoldDB" id="A0A066X1X7"/>
<evidence type="ECO:0000313" key="3">
    <source>
        <dbReference type="Proteomes" id="UP000027238"/>
    </source>
</evidence>
<sequence>MKPAHIVFWVVAAVMPVHALLCECGTIDEDRRWLYSGGLTRNTCKEVDGKIQDQKWPACIYEGEESTWKEKCEAQDEWVDEKLHVVKVAVDLISSSNTATQVAQTDTMLVATERWSTRIWIVIDIFNTKYDPSKAHLPGQNDLPVIAITFSDIPTSSGGGGLKFGAIWNCVFDPYPVLCFYKLPNSVDAGIANRLHPGFRKRLKDKPGLIPYVEPATLEDDKPQG</sequence>